<reference evidence="1" key="1">
    <citation type="submission" date="2020-07" db="EMBL/GenBank/DDBJ databases">
        <title>Huge and variable diversity of episymbiotic CPR bacteria and DPANN archaea in groundwater ecosystems.</title>
        <authorList>
            <person name="He C.Y."/>
            <person name="Keren R."/>
            <person name="Whittaker M."/>
            <person name="Farag I.F."/>
            <person name="Doudna J."/>
            <person name="Cate J.H.D."/>
            <person name="Banfield J.F."/>
        </authorList>
    </citation>
    <scope>NUCLEOTIDE SEQUENCE</scope>
    <source>
        <strain evidence="1">NC_groundwater_1664_Pr3_B-0.1um_52_9</strain>
    </source>
</reference>
<evidence type="ECO:0000313" key="1">
    <source>
        <dbReference type="EMBL" id="MBI5250266.1"/>
    </source>
</evidence>
<dbReference type="Proteomes" id="UP000807825">
    <property type="component" value="Unassembled WGS sequence"/>
</dbReference>
<dbReference type="EMBL" id="JACRDE010000325">
    <property type="protein sequence ID" value="MBI5250266.1"/>
    <property type="molecule type" value="Genomic_DNA"/>
</dbReference>
<evidence type="ECO:0000313" key="2">
    <source>
        <dbReference type="Proteomes" id="UP000807825"/>
    </source>
</evidence>
<comment type="caution">
    <text evidence="1">The sequence shown here is derived from an EMBL/GenBank/DDBJ whole genome shotgun (WGS) entry which is preliminary data.</text>
</comment>
<gene>
    <name evidence="1" type="ORF">HY912_12295</name>
</gene>
<dbReference type="AlphaFoldDB" id="A0A9D6V1D6"/>
<sequence length="59" mass="6872">MTLRKIREKARAIGVRNYTRYKKETLIRVIQEVEGNSPCFKGLCGCGEYGCLWREECQS</sequence>
<protein>
    <submittedName>
        <fullName evidence="1">Rho termination factor N-terminal domain-containing protein</fullName>
    </submittedName>
</protein>
<organism evidence="1 2">
    <name type="scientific">Desulfomonile tiedjei</name>
    <dbReference type="NCBI Taxonomy" id="2358"/>
    <lineage>
        <taxon>Bacteria</taxon>
        <taxon>Pseudomonadati</taxon>
        <taxon>Thermodesulfobacteriota</taxon>
        <taxon>Desulfomonilia</taxon>
        <taxon>Desulfomonilales</taxon>
        <taxon>Desulfomonilaceae</taxon>
        <taxon>Desulfomonile</taxon>
    </lineage>
</organism>
<accession>A0A9D6V1D6</accession>
<name>A0A9D6V1D6_9BACT</name>
<proteinExistence type="predicted"/>